<feature type="region of interest" description="Disordered" evidence="2">
    <location>
        <begin position="252"/>
        <end position="276"/>
    </location>
</feature>
<feature type="compositionally biased region" description="Basic residues" evidence="2">
    <location>
        <begin position="1"/>
        <end position="29"/>
    </location>
</feature>
<keyword evidence="4" id="KW-1185">Reference proteome</keyword>
<reference evidence="3 4" key="1">
    <citation type="submission" date="2019-09" db="EMBL/GenBank/DDBJ databases">
        <authorList>
            <person name="Brejova B."/>
        </authorList>
    </citation>
    <scope>NUCLEOTIDE SEQUENCE [LARGE SCALE GENOMIC DNA]</scope>
</reference>
<feature type="region of interest" description="Disordered" evidence="2">
    <location>
        <begin position="1"/>
        <end position="55"/>
    </location>
</feature>
<feature type="region of interest" description="Disordered" evidence="2">
    <location>
        <begin position="1158"/>
        <end position="1216"/>
    </location>
</feature>
<evidence type="ECO:0000313" key="3">
    <source>
        <dbReference type="EMBL" id="VVT53669.1"/>
    </source>
</evidence>
<protein>
    <submittedName>
        <fullName evidence="3">Uncharacterized protein</fullName>
    </submittedName>
</protein>
<feature type="compositionally biased region" description="Basic and acidic residues" evidence="2">
    <location>
        <begin position="253"/>
        <end position="276"/>
    </location>
</feature>
<evidence type="ECO:0000256" key="2">
    <source>
        <dbReference type="SAM" id="MobiDB-lite"/>
    </source>
</evidence>
<dbReference type="RefSeq" id="XP_031854297.1">
    <property type="nucleotide sequence ID" value="XM_031998406.1"/>
</dbReference>
<proteinExistence type="predicted"/>
<dbReference type="GeneID" id="43582506"/>
<gene>
    <name evidence="3" type="ORF">SAPINGB_P003690</name>
</gene>
<feature type="compositionally biased region" description="Acidic residues" evidence="2">
    <location>
        <begin position="1189"/>
        <end position="1201"/>
    </location>
</feature>
<name>A0A5E8BSX4_9ASCO</name>
<sequence length="1335" mass="146117">MDSTRKAPKSFKPYRARKKSIRSTKRNRKLAGAGTYKKKKKPGTKSKQAYAKDTHDSPTISQILAPLVPVSVEAAEKNQQPINIIDVVEYSNPAKNDGDYKTSAGFCAGVKIPAIAFEPPAWAWDWACEPNTLGSMTIAASASTTPSTPSLIIELQGRQKSSMESITSDEALWAAAAISIGTRNCTSKLNNKFSSSEDGCELDLDAQSSECPLASQLLRIRRFPRGTLSQNVGIEGVFALEKSPGRNMTTTIEENKEGENPQDHEQEQKQEEKEKKLHEENLKILTREKMKMKRIHQSNKEFLKHYQDACCNDKFAENAQILLVPAYGESYNNVATVSSTNTKIAKSIPSLHCYENLEKEDKRNATFNFGSSAISTTDNKTDGVISPDWSLHAHDGGSIKNDEEVASIFDSSKTDQCLAFSKNIKLQRQLSSGSLEFGGAVSSLGSAFPRSPLSRSSTIENGRSFADTGRPKSTQKSDWKTLHDCGNNLSFQVPCSLKNSDEAALLQLPPLLPPLQFDPNSAALALQARTMSDQFSYYWPSPSSSAAVPSPAVPSSSESSDGFYFPPQPPLTQSVLSGELFSRGASAGTDALLPQCSRAGMMVGGVAAATVQNGCECRPSQQTHHKHHQHLLKNVLNSAIQTEYQNLDQLEEEKIREQIKALGPESFPSQATPAQFYAGNEASSSLVTAIVAPGCRSLKKTASVCGRGSSGTIRDSKARGDIIHQEIGNTGELGDGHFKDPLIEFLAGSKSTSLLDYDGFLEQQKGMARSKRRARYKSEAKNGIDSLESLFESPDRVHKTMCEETGTCFFTYEVGSDECYDADDDGSGFYSDSESSLDEETVTSQFLENLSLRSQPPAVVATTDVNSLINLPADRNGAFSAKPIFSDNAIVTVTEKECTEDECEECEECEEERELELEQGLVYLTVDGTQDVKSALEVCSKDLLLLCREIELPLCKDEVSKSLDLNTLDLENLLDFSHIGFEEIQNDSDEDQIQDGTRDEPIFKPPTVCFTKAAKCVAAALITGNCVYCHAPQCSLGERCPANPSVELLSPFENFNLYTPENTSTPINLETGEEEEEDLKGTVIFSVPSQFYEHNSEEILGSSVSTGTSISLENGSIVDSSSPLLKLTSFLNGLKFGDLEKYPKPHLVHSGSLYPYASQDKKGNEEGEVLSDSNSDSDLNIDRYFGSVNEDDDDDDDDDDYNNNNKSLGSGNNNSVISSGTLKRYSQILNSLATWSMKKKKSLRSTAKPFVDSNNFLITATCSATYDDPDTPCFDHSPKNSSTTNSTDTGVLMSITQSKDNCFMTLSQNEDFKNNLASYQTDGTTEKKEYPILWQ</sequence>
<dbReference type="EMBL" id="CABVLU010000003">
    <property type="protein sequence ID" value="VVT53669.1"/>
    <property type="molecule type" value="Genomic_DNA"/>
</dbReference>
<feature type="region of interest" description="Disordered" evidence="2">
    <location>
        <begin position="548"/>
        <end position="568"/>
    </location>
</feature>
<feature type="compositionally biased region" description="Low complexity" evidence="2">
    <location>
        <begin position="1202"/>
        <end position="1216"/>
    </location>
</feature>
<dbReference type="Proteomes" id="UP000398389">
    <property type="component" value="Unassembled WGS sequence"/>
</dbReference>
<evidence type="ECO:0000313" key="4">
    <source>
        <dbReference type="Proteomes" id="UP000398389"/>
    </source>
</evidence>
<evidence type="ECO:0000256" key="1">
    <source>
        <dbReference type="SAM" id="Coils"/>
    </source>
</evidence>
<feature type="coiled-coil region" evidence="1">
    <location>
        <begin position="633"/>
        <end position="660"/>
    </location>
</feature>
<accession>A0A5E8BSX4</accession>
<feature type="compositionally biased region" description="Low complexity" evidence="2">
    <location>
        <begin position="548"/>
        <end position="560"/>
    </location>
</feature>
<feature type="region of interest" description="Disordered" evidence="2">
    <location>
        <begin position="447"/>
        <end position="479"/>
    </location>
</feature>
<organism evidence="3 4">
    <name type="scientific">Magnusiomyces paraingens</name>
    <dbReference type="NCBI Taxonomy" id="2606893"/>
    <lineage>
        <taxon>Eukaryota</taxon>
        <taxon>Fungi</taxon>
        <taxon>Dikarya</taxon>
        <taxon>Ascomycota</taxon>
        <taxon>Saccharomycotina</taxon>
        <taxon>Dipodascomycetes</taxon>
        <taxon>Dipodascales</taxon>
        <taxon>Dipodascaceae</taxon>
        <taxon>Magnusiomyces</taxon>
    </lineage>
</organism>
<keyword evidence="1" id="KW-0175">Coiled coil</keyword>